<accession>A0A9P0T5A6</accession>
<evidence type="ECO:0000256" key="6">
    <source>
        <dbReference type="ARBA" id="ARBA00023136"/>
    </source>
</evidence>
<evidence type="ECO:0000313" key="13">
    <source>
        <dbReference type="Proteomes" id="UP001152562"/>
    </source>
</evidence>
<dbReference type="PRINTS" id="PR00237">
    <property type="entry name" value="GPCRRHODOPSN"/>
</dbReference>
<evidence type="ECO:0000256" key="7">
    <source>
        <dbReference type="ARBA" id="ARBA00023170"/>
    </source>
</evidence>
<comment type="similarity">
    <text evidence="2 9">Belongs to the G-protein coupled receptor 1 family.</text>
</comment>
<protein>
    <recommendedName>
        <fullName evidence="11">G-protein coupled receptors family 1 profile domain-containing protein</fullName>
    </recommendedName>
</protein>
<dbReference type="Pfam" id="PF00001">
    <property type="entry name" value="7tm_1"/>
    <property type="match status" value="1"/>
</dbReference>
<dbReference type="AlphaFoldDB" id="A0A9P0T5A6"/>
<evidence type="ECO:0000256" key="4">
    <source>
        <dbReference type="ARBA" id="ARBA00022989"/>
    </source>
</evidence>
<dbReference type="Proteomes" id="UP001152562">
    <property type="component" value="Unassembled WGS sequence"/>
</dbReference>
<evidence type="ECO:0000256" key="10">
    <source>
        <dbReference type="SAM" id="Phobius"/>
    </source>
</evidence>
<reference evidence="12" key="1">
    <citation type="submission" date="2022-05" db="EMBL/GenBank/DDBJ databases">
        <authorList>
            <person name="Okamura Y."/>
        </authorList>
    </citation>
    <scope>NUCLEOTIDE SEQUENCE</scope>
</reference>
<dbReference type="PANTHER" id="PTHR45695:SF15">
    <property type="entry name" value="OPSIN RH2"/>
    <property type="match status" value="1"/>
</dbReference>
<organism evidence="12 13">
    <name type="scientific">Pieris brassicae</name>
    <name type="common">White butterfly</name>
    <name type="synonym">Large white butterfly</name>
    <dbReference type="NCBI Taxonomy" id="7116"/>
    <lineage>
        <taxon>Eukaryota</taxon>
        <taxon>Metazoa</taxon>
        <taxon>Ecdysozoa</taxon>
        <taxon>Arthropoda</taxon>
        <taxon>Hexapoda</taxon>
        <taxon>Insecta</taxon>
        <taxon>Pterygota</taxon>
        <taxon>Neoptera</taxon>
        <taxon>Endopterygota</taxon>
        <taxon>Lepidoptera</taxon>
        <taxon>Glossata</taxon>
        <taxon>Ditrysia</taxon>
        <taxon>Papilionoidea</taxon>
        <taxon>Pieridae</taxon>
        <taxon>Pierinae</taxon>
        <taxon>Pieris</taxon>
    </lineage>
</organism>
<sequence>MEGSDSMNSTEWVEILNSGLANLNGIQAVAGLEILFQPDVVLVALYLPLILLSLLANVLLILVAIKCNYTKSVTNIFLVNLSAADLLVTVVCMPIQLSKAITLVWYYGQTVCKIFNYIQGVAVAASVFTLTAMSVDRWVSIAPEPRLRPPGRRQALLLLGLLWTLAALIFIPLALVAFVRTESVPILSHTRTNLSIETKEIQFCTEEWPSAGSRQQFGAFSFTLVYAIPGCITIISYACMGRTLCSVRPPFDIDEGNISMQQGLRLVRERKRVAWILLLLAVLFAVCWLPYNTLQLLLDVNLLSTNDLSFYLPYALFIGHANSAINPIVYCLMTRNFQRSLRKLLCSRGACQQTKFTWRCTQKPDGSSSDYELYHEPHKKCYLQMNSLRYACGGAGVGAGGGGVMVSRAGDVGCTRAQTQLSHVTRSSRRTAPAHTLSVEMLQRHGPVDLK</sequence>
<keyword evidence="8 9" id="KW-0807">Transducer</keyword>
<dbReference type="PROSITE" id="PS50262">
    <property type="entry name" value="G_PROTEIN_RECEP_F1_2"/>
    <property type="match status" value="1"/>
</dbReference>
<evidence type="ECO:0000313" key="12">
    <source>
        <dbReference type="EMBL" id="CAH3989262.1"/>
    </source>
</evidence>
<gene>
    <name evidence="12" type="ORF">PIBRA_LOCUS2174</name>
</gene>
<name>A0A9P0T5A6_PIEBR</name>
<feature type="transmembrane region" description="Helical" evidence="10">
    <location>
        <begin position="77"/>
        <end position="97"/>
    </location>
</feature>
<feature type="domain" description="G-protein coupled receptors family 1 profile" evidence="11">
    <location>
        <begin position="56"/>
        <end position="330"/>
    </location>
</feature>
<comment type="caution">
    <text evidence="12">The sequence shown here is derived from an EMBL/GenBank/DDBJ whole genome shotgun (WGS) entry which is preliminary data.</text>
</comment>
<dbReference type="EMBL" id="CALOZG010000002">
    <property type="protein sequence ID" value="CAH3989262.1"/>
    <property type="molecule type" value="Genomic_DNA"/>
</dbReference>
<feature type="transmembrane region" description="Helical" evidence="10">
    <location>
        <begin position="156"/>
        <end position="179"/>
    </location>
</feature>
<evidence type="ECO:0000256" key="1">
    <source>
        <dbReference type="ARBA" id="ARBA00004141"/>
    </source>
</evidence>
<evidence type="ECO:0000256" key="5">
    <source>
        <dbReference type="ARBA" id="ARBA00023040"/>
    </source>
</evidence>
<feature type="transmembrane region" description="Helical" evidence="10">
    <location>
        <begin position="311"/>
        <end position="333"/>
    </location>
</feature>
<evidence type="ECO:0000256" key="3">
    <source>
        <dbReference type="ARBA" id="ARBA00022692"/>
    </source>
</evidence>
<dbReference type="Gene3D" id="1.20.1070.10">
    <property type="entry name" value="Rhodopsin 7-helix transmembrane proteins"/>
    <property type="match status" value="1"/>
</dbReference>
<keyword evidence="5 9" id="KW-0297">G-protein coupled receptor</keyword>
<dbReference type="PANTHER" id="PTHR45695">
    <property type="entry name" value="LEUCOKININ RECEPTOR-RELATED"/>
    <property type="match status" value="1"/>
</dbReference>
<feature type="transmembrane region" description="Helical" evidence="10">
    <location>
        <begin position="273"/>
        <end position="291"/>
    </location>
</feature>
<dbReference type="PROSITE" id="PS00237">
    <property type="entry name" value="G_PROTEIN_RECEP_F1_1"/>
    <property type="match status" value="1"/>
</dbReference>
<feature type="transmembrane region" description="Helical" evidence="10">
    <location>
        <begin position="40"/>
        <end position="65"/>
    </location>
</feature>
<dbReference type="InterPro" id="IPR000276">
    <property type="entry name" value="GPCR_Rhodpsn"/>
</dbReference>
<keyword evidence="6 10" id="KW-0472">Membrane</keyword>
<evidence type="ECO:0000256" key="9">
    <source>
        <dbReference type="RuleBase" id="RU000688"/>
    </source>
</evidence>
<dbReference type="GO" id="GO:0005886">
    <property type="term" value="C:plasma membrane"/>
    <property type="evidence" value="ECO:0007669"/>
    <property type="project" value="TreeGrafter"/>
</dbReference>
<keyword evidence="7 9" id="KW-0675">Receptor</keyword>
<feature type="transmembrane region" description="Helical" evidence="10">
    <location>
        <begin position="217"/>
        <end position="239"/>
    </location>
</feature>
<keyword evidence="3 9" id="KW-0812">Transmembrane</keyword>
<dbReference type="GO" id="GO:0004930">
    <property type="term" value="F:G protein-coupled receptor activity"/>
    <property type="evidence" value="ECO:0007669"/>
    <property type="project" value="UniProtKB-KW"/>
</dbReference>
<keyword evidence="13" id="KW-1185">Reference proteome</keyword>
<feature type="transmembrane region" description="Helical" evidence="10">
    <location>
        <begin position="117"/>
        <end position="135"/>
    </location>
</feature>
<comment type="subcellular location">
    <subcellularLocation>
        <location evidence="1">Membrane</location>
        <topology evidence="1">Multi-pass membrane protein</topology>
    </subcellularLocation>
</comment>
<evidence type="ECO:0000259" key="11">
    <source>
        <dbReference type="PROSITE" id="PS50262"/>
    </source>
</evidence>
<dbReference type="InterPro" id="IPR017452">
    <property type="entry name" value="GPCR_Rhodpsn_7TM"/>
</dbReference>
<evidence type="ECO:0000256" key="8">
    <source>
        <dbReference type="ARBA" id="ARBA00023224"/>
    </source>
</evidence>
<evidence type="ECO:0000256" key="2">
    <source>
        <dbReference type="ARBA" id="ARBA00010663"/>
    </source>
</evidence>
<dbReference type="SUPFAM" id="SSF81321">
    <property type="entry name" value="Family A G protein-coupled receptor-like"/>
    <property type="match status" value="1"/>
</dbReference>
<proteinExistence type="inferred from homology"/>
<keyword evidence="4 10" id="KW-1133">Transmembrane helix</keyword>